<accession>A0ABS4NAE9</accession>
<evidence type="ECO:0000256" key="1">
    <source>
        <dbReference type="SAM" id="MobiDB-lite"/>
    </source>
</evidence>
<proteinExistence type="predicted"/>
<keyword evidence="3" id="KW-1185">Reference proteome</keyword>
<evidence type="ECO:0000313" key="3">
    <source>
        <dbReference type="Proteomes" id="UP000756710"/>
    </source>
</evidence>
<feature type="region of interest" description="Disordered" evidence="1">
    <location>
        <begin position="21"/>
        <end position="83"/>
    </location>
</feature>
<gene>
    <name evidence="2" type="ORF">J2Z30_009473</name>
</gene>
<sequence>MGPILGAEFIVAAGHLASRAIEATSPRRPPGLGPRDSRNTLGQPAPSRALQPAPPPGVPPAQTSFEPGRARSAGLRSTFRRPRPDYPVEKVIARGTAEVQPIRRPQPLQQNPLEPIPETDCLPLSRPPPARRLRTEPQLLQQGIPLDARVETNMSPCRILRSSIRLRPGCWWRRSCLYRRTSITTHSSSLISRLRLSRPHPPATRSPTVPPCHTKITPQGLLSASACGASPAVCSQPRGALLQR</sequence>
<reference evidence="2 3" key="1">
    <citation type="submission" date="2021-03" db="EMBL/GenBank/DDBJ databases">
        <title>Genomic Encyclopedia of Type Strains, Phase IV (KMG-IV): sequencing the most valuable type-strain genomes for metagenomic binning, comparative biology and taxonomic classification.</title>
        <authorList>
            <person name="Goeker M."/>
        </authorList>
    </citation>
    <scope>NUCLEOTIDE SEQUENCE [LARGE SCALE GENOMIC DNA]</scope>
    <source>
        <strain evidence="2 3">DSM 41954</strain>
    </source>
</reference>
<organism evidence="2 3">
    <name type="scientific">Streptomyces iranensis</name>
    <dbReference type="NCBI Taxonomy" id="576784"/>
    <lineage>
        <taxon>Bacteria</taxon>
        <taxon>Bacillati</taxon>
        <taxon>Actinomycetota</taxon>
        <taxon>Actinomycetes</taxon>
        <taxon>Kitasatosporales</taxon>
        <taxon>Streptomycetaceae</taxon>
        <taxon>Streptomyces</taxon>
        <taxon>Streptomyces violaceusniger group</taxon>
    </lineage>
</organism>
<protein>
    <submittedName>
        <fullName evidence="2">Uncharacterized protein</fullName>
    </submittedName>
</protein>
<name>A0ABS4NAE9_9ACTN</name>
<evidence type="ECO:0000313" key="2">
    <source>
        <dbReference type="EMBL" id="MBP2068401.1"/>
    </source>
</evidence>
<dbReference type="Proteomes" id="UP000756710">
    <property type="component" value="Unassembled WGS sequence"/>
</dbReference>
<comment type="caution">
    <text evidence="2">The sequence shown here is derived from an EMBL/GenBank/DDBJ whole genome shotgun (WGS) entry which is preliminary data.</text>
</comment>
<dbReference type="EMBL" id="JAGGLR010000041">
    <property type="protein sequence ID" value="MBP2068401.1"/>
    <property type="molecule type" value="Genomic_DNA"/>
</dbReference>